<comment type="caution">
    <text evidence="2">The sequence shown here is derived from an EMBL/GenBank/DDBJ whole genome shotgun (WGS) entry which is preliminary data.</text>
</comment>
<protein>
    <submittedName>
        <fullName evidence="2">Uncharacterized protein</fullName>
    </submittedName>
</protein>
<dbReference type="HOGENOM" id="CLU_3302797_0_0_2"/>
<proteinExistence type="predicted"/>
<dbReference type="EMBL" id="ABYV02000002">
    <property type="protein sequence ID" value="EFC94032.1"/>
    <property type="molecule type" value="Genomic_DNA"/>
</dbReference>
<sequence length="39" mass="4349">MLVGLLMHGKSFKYFPFTPVSRQNGAALIMININPIISE</sequence>
<evidence type="ECO:0000313" key="3">
    <source>
        <dbReference type="Proteomes" id="UP000004028"/>
    </source>
</evidence>
<gene>
    <name evidence="2" type="ORF">METSMIF1_02000</name>
    <name evidence="1" type="ORF">METSMIF1_02002</name>
</gene>
<organism evidence="2 3">
    <name type="scientific">Methanobrevibacter smithii DSM 2374</name>
    <dbReference type="NCBI Taxonomy" id="521002"/>
    <lineage>
        <taxon>Archaea</taxon>
        <taxon>Methanobacteriati</taxon>
        <taxon>Methanobacteriota</taxon>
        <taxon>Methanomada group</taxon>
        <taxon>Methanobacteria</taxon>
        <taxon>Methanobacteriales</taxon>
        <taxon>Methanobacteriaceae</taxon>
        <taxon>Methanobrevibacter</taxon>
    </lineage>
</organism>
<name>D2ZMF3_METSM</name>
<dbReference type="AlphaFoldDB" id="D2ZMF3"/>
<dbReference type="EMBL" id="ABYV02000001">
    <property type="protein sequence ID" value="EFC94196.1"/>
    <property type="molecule type" value="Genomic_DNA"/>
</dbReference>
<evidence type="ECO:0000313" key="2">
    <source>
        <dbReference type="EMBL" id="EFC94196.1"/>
    </source>
</evidence>
<dbReference type="Proteomes" id="UP000004028">
    <property type="component" value="Unassembled WGS sequence"/>
</dbReference>
<reference evidence="2 3" key="1">
    <citation type="submission" date="2010-01" db="EMBL/GenBank/DDBJ databases">
        <authorList>
            <person name="Weinstock G."/>
            <person name="Sodergren E."/>
            <person name="Clifton S."/>
            <person name="Fulton L."/>
            <person name="Fulton B."/>
            <person name="Courtney L."/>
            <person name="Fronick C."/>
            <person name="Harrison M."/>
            <person name="Strong C."/>
            <person name="Farmer C."/>
            <person name="Delahaunty K."/>
            <person name="Markovic C."/>
            <person name="Hall O."/>
            <person name="Minx P."/>
            <person name="Tomlinson C."/>
            <person name="Mitreva M."/>
            <person name="Nelson J."/>
            <person name="Hou S."/>
            <person name="Wollam A."/>
            <person name="Pepin K.H."/>
            <person name="Johnson M."/>
            <person name="Bhonagiri V."/>
            <person name="Nash W.E."/>
            <person name="Warren W."/>
            <person name="Chinwalla A."/>
            <person name="Mardis E.R."/>
            <person name="Wilson R.K."/>
        </authorList>
    </citation>
    <scope>NUCLEOTIDE SEQUENCE [LARGE SCALE GENOMIC DNA]</scope>
    <source>
        <strain evidence="2 3">DSM 2374</strain>
    </source>
</reference>
<evidence type="ECO:0000313" key="1">
    <source>
        <dbReference type="EMBL" id="EFC94032.1"/>
    </source>
</evidence>
<accession>D2ZMF3</accession>